<keyword evidence="1" id="KW-0472">Membrane</keyword>
<dbReference type="EMBL" id="JAUOEM010000003">
    <property type="protein sequence ID" value="MDO5987802.1"/>
    <property type="molecule type" value="Genomic_DNA"/>
</dbReference>
<keyword evidence="1" id="KW-0812">Transmembrane</keyword>
<reference evidence="2" key="1">
    <citation type="submission" date="2023-07" db="EMBL/GenBank/DDBJ databases">
        <title>Two novel species in the genus Flavivirga.</title>
        <authorList>
            <person name="Kwon K."/>
        </authorList>
    </citation>
    <scope>NUCLEOTIDE SEQUENCE</scope>
    <source>
        <strain evidence="2">KACC 14157</strain>
    </source>
</reference>
<feature type="transmembrane region" description="Helical" evidence="1">
    <location>
        <begin position="29"/>
        <end position="55"/>
    </location>
</feature>
<dbReference type="NCBIfam" id="NF033634">
    <property type="entry name" value="SLATT_1"/>
    <property type="match status" value="1"/>
</dbReference>
<gene>
    <name evidence="2" type="ORF">Q4Q39_10360</name>
</gene>
<comment type="caution">
    <text evidence="2">The sequence shown here is derived from an EMBL/GenBank/DDBJ whole genome shotgun (WGS) entry which is preliminary data.</text>
</comment>
<keyword evidence="1" id="KW-1133">Transmembrane helix</keyword>
<evidence type="ECO:0000313" key="3">
    <source>
        <dbReference type="Proteomes" id="UP001176891"/>
    </source>
</evidence>
<evidence type="ECO:0000256" key="1">
    <source>
        <dbReference type="SAM" id="Phobius"/>
    </source>
</evidence>
<name>A0ABT8X263_9FLAO</name>
<dbReference type="InterPro" id="IPR025325">
    <property type="entry name" value="DUF4231"/>
</dbReference>
<dbReference type="RefSeq" id="WP_303282377.1">
    <property type="nucleotide sequence ID" value="NZ_BAABCZ010000011.1"/>
</dbReference>
<feature type="transmembrane region" description="Helical" evidence="1">
    <location>
        <begin position="61"/>
        <end position="79"/>
    </location>
</feature>
<proteinExistence type="predicted"/>
<organism evidence="2 3">
    <name type="scientific">Flavivirga amylovorans</name>
    <dbReference type="NCBI Taxonomy" id="870486"/>
    <lineage>
        <taxon>Bacteria</taxon>
        <taxon>Pseudomonadati</taxon>
        <taxon>Bacteroidota</taxon>
        <taxon>Flavobacteriia</taxon>
        <taxon>Flavobacteriales</taxon>
        <taxon>Flavobacteriaceae</taxon>
        <taxon>Flavivirga</taxon>
    </lineage>
</organism>
<keyword evidence="3" id="KW-1185">Reference proteome</keyword>
<accession>A0ABT8X263</accession>
<sequence length="154" mass="17968">MSSKARELFIGEIISKIEEYRQRYKLYKFLFLFTKAMSIVVVGAVIPGLAIIFAGKNLTKIIAWVSFFIGVLAAIDTLFKFKSQWKNYELFHISLSSEYRKYKFKSDGYEGLDDEQSLSRFVKIVTDLEEISRKDKMEILDKAEQLPDLDVQRE</sequence>
<evidence type="ECO:0000313" key="2">
    <source>
        <dbReference type="EMBL" id="MDO5987802.1"/>
    </source>
</evidence>
<protein>
    <submittedName>
        <fullName evidence="2">DUF4231 domain-containing protein</fullName>
    </submittedName>
</protein>
<dbReference type="Pfam" id="PF14015">
    <property type="entry name" value="DUF4231"/>
    <property type="match status" value="1"/>
</dbReference>
<dbReference type="Proteomes" id="UP001176891">
    <property type="component" value="Unassembled WGS sequence"/>
</dbReference>